<proteinExistence type="predicted"/>
<keyword evidence="2" id="KW-1185">Reference proteome</keyword>
<evidence type="ECO:0000313" key="2">
    <source>
        <dbReference type="Proteomes" id="UP000053097"/>
    </source>
</evidence>
<dbReference type="GO" id="GO:0003676">
    <property type="term" value="F:nucleic acid binding"/>
    <property type="evidence" value="ECO:0007669"/>
    <property type="project" value="InterPro"/>
</dbReference>
<dbReference type="AlphaFoldDB" id="A0A026WXL2"/>
<protein>
    <submittedName>
        <fullName evidence="1">Uncharacterized protein</fullName>
    </submittedName>
</protein>
<dbReference type="OMA" id="KWPRSSD"/>
<reference evidence="1 2" key="1">
    <citation type="journal article" date="2014" name="Curr. Biol.">
        <title>The genome of the clonal raider ant Cerapachys biroi.</title>
        <authorList>
            <person name="Oxley P.R."/>
            <person name="Ji L."/>
            <person name="Fetter-Pruneda I."/>
            <person name="McKenzie S.K."/>
            <person name="Li C."/>
            <person name="Hu H."/>
            <person name="Zhang G."/>
            <person name="Kronauer D.J."/>
        </authorList>
    </citation>
    <scope>NUCLEOTIDE SEQUENCE [LARGE SCALE GENOMIC DNA]</scope>
</reference>
<evidence type="ECO:0000313" key="1">
    <source>
        <dbReference type="EMBL" id="EZA60800.1"/>
    </source>
</evidence>
<dbReference type="PANTHER" id="PTHR47326:SF1">
    <property type="entry name" value="HTH PSQ-TYPE DOMAIN-CONTAINING PROTEIN"/>
    <property type="match status" value="1"/>
</dbReference>
<sequence length="81" mass="9718">MFFQNYLPCLLENVILELRRDTWFQQNGAPPHRHCHVVTYLNNLFQNKWIGISSQTQEWPPRSPDLTPLDFFVGIRKRNSF</sequence>
<dbReference type="PANTHER" id="PTHR47326">
    <property type="entry name" value="TRANSPOSABLE ELEMENT TC3 TRANSPOSASE-LIKE PROTEIN"/>
    <property type="match status" value="1"/>
</dbReference>
<dbReference type="InterPro" id="IPR036397">
    <property type="entry name" value="RNaseH_sf"/>
</dbReference>
<organism evidence="1 2">
    <name type="scientific">Ooceraea biroi</name>
    <name type="common">Clonal raider ant</name>
    <name type="synonym">Cerapachys biroi</name>
    <dbReference type="NCBI Taxonomy" id="2015173"/>
    <lineage>
        <taxon>Eukaryota</taxon>
        <taxon>Metazoa</taxon>
        <taxon>Ecdysozoa</taxon>
        <taxon>Arthropoda</taxon>
        <taxon>Hexapoda</taxon>
        <taxon>Insecta</taxon>
        <taxon>Pterygota</taxon>
        <taxon>Neoptera</taxon>
        <taxon>Endopterygota</taxon>
        <taxon>Hymenoptera</taxon>
        <taxon>Apocrita</taxon>
        <taxon>Aculeata</taxon>
        <taxon>Formicoidea</taxon>
        <taxon>Formicidae</taxon>
        <taxon>Dorylinae</taxon>
        <taxon>Ooceraea</taxon>
    </lineage>
</organism>
<dbReference type="EMBL" id="KK107065">
    <property type="protein sequence ID" value="EZA60800.1"/>
    <property type="molecule type" value="Genomic_DNA"/>
</dbReference>
<dbReference type="Gene3D" id="3.30.420.10">
    <property type="entry name" value="Ribonuclease H-like superfamily/Ribonuclease H"/>
    <property type="match status" value="1"/>
</dbReference>
<accession>A0A026WXL2</accession>
<gene>
    <name evidence="1" type="ORF">X777_13632</name>
</gene>
<dbReference type="STRING" id="2015173.A0A026WXL2"/>
<name>A0A026WXL2_OOCBI</name>
<dbReference type="Proteomes" id="UP000053097">
    <property type="component" value="Unassembled WGS sequence"/>
</dbReference>